<evidence type="ECO:0000313" key="2">
    <source>
        <dbReference type="Proteomes" id="UP000243197"/>
    </source>
</evidence>
<name>A0A1J1DYN1_9FLAO</name>
<keyword evidence="2" id="KW-1185">Reference proteome</keyword>
<dbReference type="RefSeq" id="WP_096686488.1">
    <property type="nucleotide sequence ID" value="NZ_AP014564.1"/>
</dbReference>
<sequence>MKDFIKLIGIISTITILVVIANKCSDRNIIGHRPPQLFYDLDFILINLDFNKNDSLKVEIKAVDKIKTIGSFFFLSKNTGKYYKNRLHIIFLPHNNYSSIDNGNNFIENTDSTIEGEFLEVNDDIDHSLWGVFWDENNDSHDKRSDPNWHKITGYKGRENRNLRGIKRTFNLKIFKNDSIIIFNKNFTVKTEKNLEKRIEYLETEIFEMEGGTKKTTSHEKLWRYSGKNLEDYFSKNPEDIGKIFIINETDVKTLIYLHSL</sequence>
<protein>
    <submittedName>
        <fullName evidence="1">Uncharacterized protein</fullName>
    </submittedName>
</protein>
<gene>
    <name evidence="1" type="ORF">JBKA6_1013</name>
</gene>
<dbReference type="AlphaFoldDB" id="A0A1J1DYN1"/>
<reference evidence="1 2" key="1">
    <citation type="submission" date="2014-03" db="EMBL/GenBank/DDBJ databases">
        <title>complete genome sequence of Flavobacteriaceae bacterium JBKA-6.</title>
        <authorList>
            <person name="Takano T."/>
            <person name="Nakamura Y."/>
            <person name="Takuma S."/>
            <person name="Yasuike M."/>
            <person name="Matsuyama T."/>
            <person name="Sakai T."/>
            <person name="Fujiwara A."/>
            <person name="Kimoto K."/>
            <person name="Fukuda Y."/>
            <person name="Kondo H."/>
            <person name="Hirono I."/>
            <person name="Nakayasu C."/>
        </authorList>
    </citation>
    <scope>NUCLEOTIDE SEQUENCE [LARGE SCALE GENOMIC DNA]</scope>
    <source>
        <strain evidence="1 2">JBKA-6</strain>
    </source>
</reference>
<accession>A0A1J1DYN1</accession>
<evidence type="ECO:0000313" key="1">
    <source>
        <dbReference type="EMBL" id="BAV95026.1"/>
    </source>
</evidence>
<dbReference type="KEGG" id="ise:JBKA6_1013"/>
<organism evidence="1 2">
    <name type="scientific">Ichthyobacterium seriolicida</name>
    <dbReference type="NCBI Taxonomy" id="242600"/>
    <lineage>
        <taxon>Bacteria</taxon>
        <taxon>Pseudomonadati</taxon>
        <taxon>Bacteroidota</taxon>
        <taxon>Flavobacteriia</taxon>
        <taxon>Flavobacteriales</taxon>
        <taxon>Ichthyobacteriaceae</taxon>
        <taxon>Ichthyobacterium</taxon>
    </lineage>
</organism>
<dbReference type="Proteomes" id="UP000243197">
    <property type="component" value="Chromosome"/>
</dbReference>
<proteinExistence type="predicted"/>
<dbReference type="EMBL" id="AP014564">
    <property type="protein sequence ID" value="BAV95026.1"/>
    <property type="molecule type" value="Genomic_DNA"/>
</dbReference>